<protein>
    <submittedName>
        <fullName evidence="3">Uncharacterized protein</fullName>
    </submittedName>
</protein>
<dbReference type="GO" id="GO:0051639">
    <property type="term" value="P:actin filament network formation"/>
    <property type="evidence" value="ECO:0007669"/>
    <property type="project" value="TreeGrafter"/>
</dbReference>
<dbReference type="GO" id="GO:0030659">
    <property type="term" value="C:cytoplasmic vesicle membrane"/>
    <property type="evidence" value="ECO:0007669"/>
    <property type="project" value="TreeGrafter"/>
</dbReference>
<keyword evidence="4" id="KW-1185">Reference proteome</keyword>
<dbReference type="GO" id="GO:0003779">
    <property type="term" value="F:actin binding"/>
    <property type="evidence" value="ECO:0007669"/>
    <property type="project" value="InterPro"/>
</dbReference>
<feature type="region of interest" description="Disordered" evidence="1">
    <location>
        <begin position="659"/>
        <end position="693"/>
    </location>
</feature>
<dbReference type="PANTHER" id="PTHR21345:SF3">
    <property type="entry name" value="PROTEIN SPIRE"/>
    <property type="match status" value="1"/>
</dbReference>
<dbReference type="GO" id="GO:0048193">
    <property type="term" value="P:Golgi vesicle transport"/>
    <property type="evidence" value="ECO:0007669"/>
    <property type="project" value="TreeGrafter"/>
</dbReference>
<feature type="compositionally biased region" description="Low complexity" evidence="1">
    <location>
        <begin position="683"/>
        <end position="693"/>
    </location>
</feature>
<dbReference type="Proteomes" id="UP000663842">
    <property type="component" value="Unassembled WGS sequence"/>
</dbReference>
<evidence type="ECO:0000256" key="1">
    <source>
        <dbReference type="SAM" id="MobiDB-lite"/>
    </source>
</evidence>
<dbReference type="GO" id="GO:0051295">
    <property type="term" value="P:establishment of meiotic spindle localization"/>
    <property type="evidence" value="ECO:0007669"/>
    <property type="project" value="TreeGrafter"/>
</dbReference>
<dbReference type="GO" id="GO:0040038">
    <property type="term" value="P:polar body extrusion after meiotic divisions"/>
    <property type="evidence" value="ECO:0007669"/>
    <property type="project" value="TreeGrafter"/>
</dbReference>
<evidence type="ECO:0000313" key="4">
    <source>
        <dbReference type="Proteomes" id="UP000663866"/>
    </source>
</evidence>
<dbReference type="GO" id="GO:0036089">
    <property type="term" value="P:cleavage furrow formation"/>
    <property type="evidence" value="ECO:0007669"/>
    <property type="project" value="TreeGrafter"/>
</dbReference>
<evidence type="ECO:0000313" key="3">
    <source>
        <dbReference type="EMBL" id="CAF3939268.1"/>
    </source>
</evidence>
<dbReference type="EMBL" id="CAJOBF010001268">
    <property type="protein sequence ID" value="CAF3932313.1"/>
    <property type="molecule type" value="Genomic_DNA"/>
</dbReference>
<evidence type="ECO:0000313" key="2">
    <source>
        <dbReference type="EMBL" id="CAF3932313.1"/>
    </source>
</evidence>
<accession>A0A819JW20</accession>
<sequence>MPNKTLFMLPSSLMQRVCFCKTVSLFNHVLQPSQALALFYQSLVFSLKNLALVRWISSNVDIPNGLQLLMIDLNGNVTVDDELFYKQFSSAKRDVEQPSDTTSILRWISRIVFRLASDCSISSKLDRSLEFESFNEFLKQFHTISADDRSTLSDDDEGISSDDLDDEDISRKAIHRALMKCIDYITSSSVTNSNNDENKTNTTEMQDLESNSIALYNQEIIQILCSDTLELEIELARELRQSSFELSSTLTTQPLPHDSTFYSAWATLWRNVTAEYLQFSDQSQLRKVSLDNYGNLNSSIDNNRRWSIRENDRVLDEIAKRQQNLRKTVTLDRRDESDHMCLHDRLMSEIKQKRILKSIVDQSLISTTSLDSSRKRIRPVKNLIESDLSSDDEDDELQRDEHGRKRVAVIDCLLESSSPSSAEDIADNKRVSENSDEYVDLTMDALTLINKNIQPSSNKKNYAKLEPLELEYISMEDIIRLMKDNSNTLSLTFDEFCHIRNVITRAELETLLFDDKLYADVAQGKLCFNCRKVHFNLLTFTFGIQCSVCKQKVCRSCVTQIALPKEKLTDVPIHTFTPLTMPQSLISSEKSYSLDIQSPLTPVMNDILNDLTHDEQETRRCSTPASIHNSPNINDGSAKPIDICTDCFFLLQQIRKKARQRHVNRPTVPSKSSSFNRSHHSSSRSPSTYNLSSSSSTSSIAVLLAQKQQQQQQYPHQCSFIPKSNSVQSNLKQAKSVQEISGINDSLQTLTTIGATGGTPRVSLSRRHLFLKLEPAYDGKITNIKTG</sequence>
<gene>
    <name evidence="3" type="ORF">OVN521_LOCUS11592</name>
    <name evidence="2" type="ORF">UXM345_LOCUS12267</name>
</gene>
<dbReference type="GO" id="GO:0030041">
    <property type="term" value="P:actin filament polymerization"/>
    <property type="evidence" value="ECO:0007669"/>
    <property type="project" value="TreeGrafter"/>
</dbReference>
<dbReference type="PANTHER" id="PTHR21345">
    <property type="entry name" value="SPIRE"/>
    <property type="match status" value="1"/>
</dbReference>
<dbReference type="InterPro" id="IPR029901">
    <property type="entry name" value="Spire"/>
</dbReference>
<dbReference type="AlphaFoldDB" id="A0A819JW20"/>
<organism evidence="3 4">
    <name type="scientific">Rotaria magnacalcarata</name>
    <dbReference type="NCBI Taxonomy" id="392030"/>
    <lineage>
        <taxon>Eukaryota</taxon>
        <taxon>Metazoa</taxon>
        <taxon>Spiralia</taxon>
        <taxon>Gnathifera</taxon>
        <taxon>Rotifera</taxon>
        <taxon>Eurotatoria</taxon>
        <taxon>Bdelloidea</taxon>
        <taxon>Philodinida</taxon>
        <taxon>Philodinidae</taxon>
        <taxon>Rotaria</taxon>
    </lineage>
</organism>
<dbReference type="Proteomes" id="UP000663866">
    <property type="component" value="Unassembled WGS sequence"/>
</dbReference>
<proteinExistence type="predicted"/>
<feature type="compositionally biased region" description="Polar residues" evidence="1">
    <location>
        <begin position="621"/>
        <end position="634"/>
    </location>
</feature>
<dbReference type="GO" id="GO:0005938">
    <property type="term" value="C:cell cortex"/>
    <property type="evidence" value="ECO:0007669"/>
    <property type="project" value="TreeGrafter"/>
</dbReference>
<comment type="caution">
    <text evidence="3">The sequence shown here is derived from an EMBL/GenBank/DDBJ whole genome shotgun (WGS) entry which is preliminary data.</text>
</comment>
<name>A0A819JW20_9BILA</name>
<feature type="region of interest" description="Disordered" evidence="1">
    <location>
        <begin position="614"/>
        <end position="634"/>
    </location>
</feature>
<dbReference type="EMBL" id="CAJOBG010001556">
    <property type="protein sequence ID" value="CAF3939268.1"/>
    <property type="molecule type" value="Genomic_DNA"/>
</dbReference>
<dbReference type="GO" id="GO:0008017">
    <property type="term" value="F:microtubule binding"/>
    <property type="evidence" value="ECO:0007669"/>
    <property type="project" value="TreeGrafter"/>
</dbReference>
<reference evidence="3" key="1">
    <citation type="submission" date="2021-02" db="EMBL/GenBank/DDBJ databases">
        <authorList>
            <person name="Nowell W R."/>
        </authorList>
    </citation>
    <scope>NUCLEOTIDE SEQUENCE</scope>
</reference>
<dbReference type="GO" id="GO:0045010">
    <property type="term" value="P:actin nucleation"/>
    <property type="evidence" value="ECO:0007669"/>
    <property type="project" value="InterPro"/>
</dbReference>